<name>A0AAD5QHY9_PARTN</name>
<protein>
    <submittedName>
        <fullName evidence="1">Uncharacterized protein</fullName>
    </submittedName>
</protein>
<sequence length="75" mass="8167">MAMTVCYAAKGDLRSTCCANHFHGPRPIFLPTICETATSPGDSKGTSISVSKIRGYKLPYHLTLNIEPSFHALEL</sequence>
<keyword evidence="2" id="KW-1185">Reference proteome</keyword>
<gene>
    <name evidence="1" type="ORF">KIN20_004334</name>
</gene>
<comment type="caution">
    <text evidence="1">The sequence shown here is derived from an EMBL/GenBank/DDBJ whole genome shotgun (WGS) entry which is preliminary data.</text>
</comment>
<organism evidence="1 2">
    <name type="scientific">Parelaphostrongylus tenuis</name>
    <name type="common">Meningeal worm</name>
    <dbReference type="NCBI Taxonomy" id="148309"/>
    <lineage>
        <taxon>Eukaryota</taxon>
        <taxon>Metazoa</taxon>
        <taxon>Ecdysozoa</taxon>
        <taxon>Nematoda</taxon>
        <taxon>Chromadorea</taxon>
        <taxon>Rhabditida</taxon>
        <taxon>Rhabditina</taxon>
        <taxon>Rhabditomorpha</taxon>
        <taxon>Strongyloidea</taxon>
        <taxon>Metastrongylidae</taxon>
        <taxon>Parelaphostrongylus</taxon>
    </lineage>
</organism>
<evidence type="ECO:0000313" key="2">
    <source>
        <dbReference type="Proteomes" id="UP001196413"/>
    </source>
</evidence>
<accession>A0AAD5QHY9</accession>
<dbReference type="Proteomes" id="UP001196413">
    <property type="component" value="Unassembled WGS sequence"/>
</dbReference>
<proteinExistence type="predicted"/>
<dbReference type="EMBL" id="JAHQIW010000582">
    <property type="protein sequence ID" value="KAJ1348925.1"/>
    <property type="molecule type" value="Genomic_DNA"/>
</dbReference>
<evidence type="ECO:0000313" key="1">
    <source>
        <dbReference type="EMBL" id="KAJ1348925.1"/>
    </source>
</evidence>
<dbReference type="AlphaFoldDB" id="A0AAD5QHY9"/>
<reference evidence="1" key="1">
    <citation type="submission" date="2021-06" db="EMBL/GenBank/DDBJ databases">
        <title>Parelaphostrongylus tenuis whole genome reference sequence.</title>
        <authorList>
            <person name="Garwood T.J."/>
            <person name="Larsen P.A."/>
            <person name="Fountain-Jones N.M."/>
            <person name="Garbe J.R."/>
            <person name="Macchietto M.G."/>
            <person name="Kania S.A."/>
            <person name="Gerhold R.W."/>
            <person name="Richards J.E."/>
            <person name="Wolf T.M."/>
        </authorList>
    </citation>
    <scope>NUCLEOTIDE SEQUENCE</scope>
    <source>
        <strain evidence="1">MNPRO001-30</strain>
        <tissue evidence="1">Meninges</tissue>
    </source>
</reference>